<comment type="caution">
    <text evidence="2">The sequence shown here is derived from an EMBL/GenBank/DDBJ whole genome shotgun (WGS) entry which is preliminary data.</text>
</comment>
<organism evidence="2 3">
    <name type="scientific">Polypedilum vanderplanki</name>
    <name type="common">Sleeping chironomid midge</name>
    <dbReference type="NCBI Taxonomy" id="319348"/>
    <lineage>
        <taxon>Eukaryota</taxon>
        <taxon>Metazoa</taxon>
        <taxon>Ecdysozoa</taxon>
        <taxon>Arthropoda</taxon>
        <taxon>Hexapoda</taxon>
        <taxon>Insecta</taxon>
        <taxon>Pterygota</taxon>
        <taxon>Neoptera</taxon>
        <taxon>Endopterygota</taxon>
        <taxon>Diptera</taxon>
        <taxon>Nematocera</taxon>
        <taxon>Chironomoidea</taxon>
        <taxon>Chironomidae</taxon>
        <taxon>Chironominae</taxon>
        <taxon>Polypedilum</taxon>
        <taxon>Polypedilum</taxon>
    </lineage>
</organism>
<protein>
    <submittedName>
        <fullName evidence="2">Uncharacterized protein</fullName>
    </submittedName>
</protein>
<feature type="compositionally biased region" description="Basic and acidic residues" evidence="1">
    <location>
        <begin position="503"/>
        <end position="519"/>
    </location>
</feature>
<dbReference type="Proteomes" id="UP001107558">
    <property type="component" value="Chromosome 4"/>
</dbReference>
<proteinExistence type="predicted"/>
<sequence length="519" mass="59164">MKNFLDFSIKFAVLCYFYFVFVDLAKIRNKKQEKAQNDTWVCRNLTYIKTHPLDCCKYPRFIDNKDDFVEECAGRCRSIPYPEFWCHRFCIIEKNGFFTYEQEEEVQPANQGERPIRMNFRKINAYNLIASFVNHTVKRIYNTAEYLNGPKMGTVWGNVTKKSIDDCKYLFPVYMPNGKSKIENEAQFEYFYNLVVDCVRKENFLNCPAQFWNNKLEDCKKLKYGMSLCSTKHLDFVHMLLFEDFYDQNHTEATAEKVRGYNYTMNPNATTTTEATTMKISELTTFSAQNFTQSQSLNLTTTKITNIQNSTLATTNKITKAATALNSKSEAFPSTNEVNNSFNHSQKSSFTSSITVQTTKATNIQNSTSPMTTQATNNSNSATSIAVNQISTAKISSTSNLEVTTKNLQNFTQQTSNDQNESLKITTENILSTTNKIVESSTARNIENQQTNSVVAQTTSVNHETKNPNVEISNKAQTMTTAAFLSSTKIHHETTENSMKSTDAAKEMTTKENKQQEKL</sequence>
<dbReference type="AlphaFoldDB" id="A0A9J6BEY2"/>
<dbReference type="Gene3D" id="1.10.238.270">
    <property type="match status" value="1"/>
</dbReference>
<gene>
    <name evidence="2" type="ORF">PVAND_016025</name>
</gene>
<evidence type="ECO:0000313" key="2">
    <source>
        <dbReference type="EMBL" id="KAG5668070.1"/>
    </source>
</evidence>
<dbReference type="EMBL" id="JADBJN010000004">
    <property type="protein sequence ID" value="KAG5668070.1"/>
    <property type="molecule type" value="Genomic_DNA"/>
</dbReference>
<feature type="region of interest" description="Disordered" evidence="1">
    <location>
        <begin position="486"/>
        <end position="519"/>
    </location>
</feature>
<evidence type="ECO:0000313" key="3">
    <source>
        <dbReference type="Proteomes" id="UP001107558"/>
    </source>
</evidence>
<keyword evidence="3" id="KW-1185">Reference proteome</keyword>
<accession>A0A9J6BEY2</accession>
<reference evidence="2" key="1">
    <citation type="submission" date="2021-03" db="EMBL/GenBank/DDBJ databases">
        <title>Chromosome level genome of the anhydrobiotic midge Polypedilum vanderplanki.</title>
        <authorList>
            <person name="Yoshida Y."/>
            <person name="Kikawada T."/>
            <person name="Gusev O."/>
        </authorList>
    </citation>
    <scope>NUCLEOTIDE SEQUENCE</scope>
    <source>
        <strain evidence="2">NIAS01</strain>
        <tissue evidence="2">Whole body or cell culture</tissue>
    </source>
</reference>
<evidence type="ECO:0000256" key="1">
    <source>
        <dbReference type="SAM" id="MobiDB-lite"/>
    </source>
</evidence>
<name>A0A9J6BEY2_POLVA</name>